<keyword evidence="5" id="KW-0134">Cell wall</keyword>
<dbReference type="InterPro" id="IPR011050">
    <property type="entry name" value="Pectin_lyase_fold/virulence"/>
</dbReference>
<evidence type="ECO:0000256" key="8">
    <source>
        <dbReference type="ARBA" id="ARBA00047928"/>
    </source>
</evidence>
<evidence type="ECO:0000256" key="5">
    <source>
        <dbReference type="ARBA" id="ARBA00022512"/>
    </source>
</evidence>
<evidence type="ECO:0000313" key="11">
    <source>
        <dbReference type="Proteomes" id="UP000447434"/>
    </source>
</evidence>
<comment type="pathway">
    <text evidence="2 9">Glycan metabolism; pectin degradation; 2-dehydro-3-deoxy-D-gluconate from pectin: step 1/5.</text>
</comment>
<reference evidence="11" key="1">
    <citation type="journal article" date="2020" name="Nat. Commun.">
        <title>Genome sequence of the cluster root forming white lupin.</title>
        <authorList>
            <person name="Hufnagel B."/>
            <person name="Marques A."/>
            <person name="Soriano A."/>
            <person name="Marques L."/>
            <person name="Divol F."/>
            <person name="Doumas P."/>
            <person name="Sallet E."/>
            <person name="Mancinotti D."/>
            <person name="Carrere S."/>
            <person name="Marande W."/>
            <person name="Arribat S."/>
            <person name="Keller J."/>
            <person name="Huneau C."/>
            <person name="Blein T."/>
            <person name="Aime D."/>
            <person name="Laguerre M."/>
            <person name="Taylor J."/>
            <person name="Schubert V."/>
            <person name="Nelson M."/>
            <person name="Geu-Flores F."/>
            <person name="Crespi M."/>
            <person name="Gallardo-Guerrero K."/>
            <person name="Delaux P.-M."/>
            <person name="Salse J."/>
            <person name="Berges H."/>
            <person name="Guyot R."/>
            <person name="Gouzy J."/>
            <person name="Peret B."/>
        </authorList>
    </citation>
    <scope>NUCLEOTIDE SEQUENCE [LARGE SCALE GENOMIC DNA]</scope>
    <source>
        <strain evidence="11">cv. Amiga</strain>
    </source>
</reference>
<dbReference type="PANTHER" id="PTHR31321">
    <property type="entry name" value="ACYL-COA THIOESTER HYDROLASE YBHC-RELATED"/>
    <property type="match status" value="1"/>
</dbReference>
<evidence type="ECO:0000256" key="2">
    <source>
        <dbReference type="ARBA" id="ARBA00005184"/>
    </source>
</evidence>
<dbReference type="PROSITE" id="PS00503">
    <property type="entry name" value="PECTINESTERASE_2"/>
    <property type="match status" value="1"/>
</dbReference>
<organism evidence="10 11">
    <name type="scientific">Lupinus albus</name>
    <name type="common">White lupine</name>
    <name type="synonym">Lupinus termis</name>
    <dbReference type="NCBI Taxonomy" id="3870"/>
    <lineage>
        <taxon>Eukaryota</taxon>
        <taxon>Viridiplantae</taxon>
        <taxon>Streptophyta</taxon>
        <taxon>Embryophyta</taxon>
        <taxon>Tracheophyta</taxon>
        <taxon>Spermatophyta</taxon>
        <taxon>Magnoliopsida</taxon>
        <taxon>eudicotyledons</taxon>
        <taxon>Gunneridae</taxon>
        <taxon>Pentapetalae</taxon>
        <taxon>rosids</taxon>
        <taxon>fabids</taxon>
        <taxon>Fabales</taxon>
        <taxon>Fabaceae</taxon>
        <taxon>Papilionoideae</taxon>
        <taxon>50 kb inversion clade</taxon>
        <taxon>genistoids sensu lato</taxon>
        <taxon>core genistoids</taxon>
        <taxon>Genisteae</taxon>
        <taxon>Lupinus</taxon>
    </lineage>
</organism>
<dbReference type="GO" id="GO:0042545">
    <property type="term" value="P:cell wall modification"/>
    <property type="evidence" value="ECO:0007669"/>
    <property type="project" value="UniProtKB-UniRule"/>
</dbReference>
<evidence type="ECO:0000313" key="10">
    <source>
        <dbReference type="EMBL" id="KAE9612641.1"/>
    </source>
</evidence>
<dbReference type="GO" id="GO:0030599">
    <property type="term" value="F:pectinesterase activity"/>
    <property type="evidence" value="ECO:0007669"/>
    <property type="project" value="UniProtKB-UniRule"/>
</dbReference>
<proteinExistence type="inferred from homology"/>
<evidence type="ECO:0000256" key="3">
    <source>
        <dbReference type="ARBA" id="ARBA00008891"/>
    </source>
</evidence>
<sequence>MAASPSVLTVSHDGTGHYKTVQEAINAVPLGNTRRTIIRVSPGTYKQPLYVAKTKNFITLSGICPEETVLTWNNTATKIQHHQGDKVIGTGTFGCGSVIVEGSDFIAENITFQNSSPQGSGQAVALRVTADRCAFYNCRFLGWQDTLYLHYGKQYFKDCYIEGSVDFIFGNSTTLLEHCHIHCKSAGFITAHSRKSQQETTGYVFLRCVITGNGGTSYSYLGRPWGSFGRVVFAFTYIDQCIKLVGWNNWGKTENEKSACFYEYRCYGPGWCPSKRVAWARELVDKEAQQFLMHRFIDPEPQRPWLAQKMALKIPYSA</sequence>
<dbReference type="InterPro" id="IPR033131">
    <property type="entry name" value="Pectinesterase_Asp_AS"/>
</dbReference>
<dbReference type="SUPFAM" id="SSF51126">
    <property type="entry name" value="Pectin lyase-like"/>
    <property type="match status" value="1"/>
</dbReference>
<name>A0A6A5N8L2_LUPAL</name>
<keyword evidence="6 9" id="KW-0378">Hydrolase</keyword>
<dbReference type="Pfam" id="PF01095">
    <property type="entry name" value="Pectinesterase"/>
    <property type="match status" value="1"/>
</dbReference>
<evidence type="ECO:0000256" key="9">
    <source>
        <dbReference type="RuleBase" id="RU000589"/>
    </source>
</evidence>
<keyword evidence="11" id="KW-1185">Reference proteome</keyword>
<dbReference type="AlphaFoldDB" id="A0A6A5N8L2"/>
<dbReference type="InterPro" id="IPR000070">
    <property type="entry name" value="Pectinesterase_cat"/>
</dbReference>
<gene>
    <name evidence="10" type="ORF">Lalb_Chr06g0175221</name>
</gene>
<dbReference type="InterPro" id="IPR012334">
    <property type="entry name" value="Pectin_lyas_fold"/>
</dbReference>
<dbReference type="PANTHER" id="PTHR31321:SF71">
    <property type="entry name" value="PECTINESTERASE"/>
    <property type="match status" value="1"/>
</dbReference>
<protein>
    <recommendedName>
        <fullName evidence="4 9">Pectinesterase</fullName>
        <ecNumber evidence="4 9">3.1.1.11</ecNumber>
    </recommendedName>
</protein>
<keyword evidence="7 9" id="KW-0063">Aspartyl esterase</keyword>
<dbReference type="Gene3D" id="2.160.20.10">
    <property type="entry name" value="Single-stranded right-handed beta-helix, Pectin lyase-like"/>
    <property type="match status" value="1"/>
</dbReference>
<evidence type="ECO:0000256" key="7">
    <source>
        <dbReference type="ARBA" id="ARBA00023085"/>
    </source>
</evidence>
<evidence type="ECO:0000256" key="1">
    <source>
        <dbReference type="ARBA" id="ARBA00004191"/>
    </source>
</evidence>
<comment type="subcellular location">
    <subcellularLocation>
        <location evidence="1">Secreted</location>
        <location evidence="1">Cell wall</location>
    </subcellularLocation>
</comment>
<evidence type="ECO:0000256" key="6">
    <source>
        <dbReference type="ARBA" id="ARBA00022801"/>
    </source>
</evidence>
<comment type="caution">
    <text evidence="10">The sequence shown here is derived from an EMBL/GenBank/DDBJ whole genome shotgun (WGS) entry which is preliminary data.</text>
</comment>
<comment type="catalytic activity">
    <reaction evidence="8 9">
        <text>[(1-&gt;4)-alpha-D-galacturonosyl methyl ester](n) + n H2O = [(1-&gt;4)-alpha-D-galacturonosyl](n) + n methanol + n H(+)</text>
        <dbReference type="Rhea" id="RHEA:22380"/>
        <dbReference type="Rhea" id="RHEA-COMP:14570"/>
        <dbReference type="Rhea" id="RHEA-COMP:14573"/>
        <dbReference type="ChEBI" id="CHEBI:15377"/>
        <dbReference type="ChEBI" id="CHEBI:15378"/>
        <dbReference type="ChEBI" id="CHEBI:17790"/>
        <dbReference type="ChEBI" id="CHEBI:140522"/>
        <dbReference type="ChEBI" id="CHEBI:140523"/>
        <dbReference type="EC" id="3.1.1.11"/>
    </reaction>
</comment>
<dbReference type="GO" id="GO:0045490">
    <property type="term" value="P:pectin catabolic process"/>
    <property type="evidence" value="ECO:0007669"/>
    <property type="project" value="UniProtKB-UniRule"/>
</dbReference>
<dbReference type="Proteomes" id="UP000447434">
    <property type="component" value="Chromosome 6"/>
</dbReference>
<comment type="similarity">
    <text evidence="3">Belongs to the pectinesterase family.</text>
</comment>
<dbReference type="OrthoDB" id="2019149at2759"/>
<dbReference type="EMBL" id="WOCE01000006">
    <property type="protein sequence ID" value="KAE9612641.1"/>
    <property type="molecule type" value="Genomic_DNA"/>
</dbReference>
<dbReference type="FunFam" id="2.160.20.10:FF:000030">
    <property type="entry name" value="Pectinesterase"/>
    <property type="match status" value="1"/>
</dbReference>
<dbReference type="EC" id="3.1.1.11" evidence="4 9"/>
<evidence type="ECO:0000256" key="4">
    <source>
        <dbReference type="ARBA" id="ARBA00013229"/>
    </source>
</evidence>
<dbReference type="UniPathway" id="UPA00545">
    <property type="reaction ID" value="UER00823"/>
</dbReference>
<keyword evidence="5" id="KW-0964">Secreted</keyword>
<accession>A0A6A5N8L2</accession>